<evidence type="ECO:0000256" key="1">
    <source>
        <dbReference type="ARBA" id="ARBA00004114"/>
    </source>
</evidence>
<evidence type="ECO:0000256" key="7">
    <source>
        <dbReference type="ARBA" id="ARBA00022701"/>
    </source>
</evidence>
<evidence type="ECO:0000256" key="17">
    <source>
        <dbReference type="ARBA" id="ARBA00043200"/>
    </source>
</evidence>
<dbReference type="GO" id="GO:1902017">
    <property type="term" value="P:regulation of cilium assembly"/>
    <property type="evidence" value="ECO:0007669"/>
    <property type="project" value="TreeGrafter"/>
</dbReference>
<gene>
    <name evidence="21" type="primary">odf2b</name>
</gene>
<evidence type="ECO:0000256" key="9">
    <source>
        <dbReference type="ARBA" id="ARBA00022846"/>
    </source>
</evidence>
<dbReference type="GO" id="GO:0005814">
    <property type="term" value="C:centriole"/>
    <property type="evidence" value="ECO:0007669"/>
    <property type="project" value="UniProtKB-SubCell"/>
</dbReference>
<keyword evidence="14" id="KW-0966">Cell projection</keyword>
<evidence type="ECO:0000256" key="5">
    <source>
        <dbReference type="ARBA" id="ARBA00022473"/>
    </source>
</evidence>
<dbReference type="GO" id="GO:0031514">
    <property type="term" value="C:motile cilium"/>
    <property type="evidence" value="ECO:0007669"/>
    <property type="project" value="UniProtKB-SubCell"/>
</dbReference>
<feature type="compositionally biased region" description="Basic and acidic residues" evidence="19">
    <location>
        <begin position="25"/>
        <end position="37"/>
    </location>
</feature>
<keyword evidence="6" id="KW-0963">Cytoplasm</keyword>
<dbReference type="GO" id="GO:0030154">
    <property type="term" value="P:cell differentiation"/>
    <property type="evidence" value="ECO:0007669"/>
    <property type="project" value="UniProtKB-KW"/>
</dbReference>
<reference evidence="21" key="1">
    <citation type="submission" date="2025-08" db="UniProtKB">
        <authorList>
            <consortium name="RefSeq"/>
        </authorList>
    </citation>
    <scope>IDENTIFICATION</scope>
</reference>
<dbReference type="InterPro" id="IPR026099">
    <property type="entry name" value="Odf2-rel"/>
</dbReference>
<evidence type="ECO:0000256" key="18">
    <source>
        <dbReference type="SAM" id="Coils"/>
    </source>
</evidence>
<dbReference type="GO" id="GO:0005874">
    <property type="term" value="C:microtubule"/>
    <property type="evidence" value="ECO:0007669"/>
    <property type="project" value="UniProtKB-KW"/>
</dbReference>
<dbReference type="GO" id="GO:0007283">
    <property type="term" value="P:spermatogenesis"/>
    <property type="evidence" value="ECO:0007669"/>
    <property type="project" value="UniProtKB-KW"/>
</dbReference>
<comment type="subcellular location">
    <subcellularLocation>
        <location evidence="2">Cell projection</location>
        <location evidence="2">Cilium</location>
        <location evidence="2">Flagellum</location>
    </subcellularLocation>
    <subcellularLocation>
        <location evidence="1">Cytoplasm</location>
        <location evidence="1">Cytoskeleton</location>
        <location evidence="1">Microtubule organizing center</location>
        <location evidence="1">Centrosome</location>
        <location evidence="1">Centriole</location>
    </subcellularLocation>
    <subcellularLocation>
        <location evidence="3">Cytoplasm</location>
        <location evidence="3">Cytoskeleton</location>
        <location evidence="3">Spindle pole</location>
    </subcellularLocation>
</comment>
<dbReference type="PANTHER" id="PTHR23162">
    <property type="entry name" value="OUTER DENSE FIBER OF SPERM TAILS 2"/>
    <property type="match status" value="1"/>
</dbReference>
<keyword evidence="12" id="KW-0969">Cilium</keyword>
<keyword evidence="9" id="KW-0282">Flagellum</keyword>
<protein>
    <recommendedName>
        <fullName evidence="15">Outer dense fiber protein 2</fullName>
    </recommendedName>
    <alternativeName>
        <fullName evidence="16">Cenexin</fullName>
    </alternativeName>
    <alternativeName>
        <fullName evidence="17">Outer dense fiber of sperm tails protein 2</fullName>
    </alternativeName>
</protein>
<keyword evidence="7" id="KW-0493">Microtubule</keyword>
<feature type="region of interest" description="Disordered" evidence="19">
    <location>
        <begin position="1"/>
        <end position="65"/>
    </location>
</feature>
<keyword evidence="5" id="KW-0217">Developmental protein</keyword>
<evidence type="ECO:0000256" key="14">
    <source>
        <dbReference type="ARBA" id="ARBA00023273"/>
    </source>
</evidence>
<keyword evidence="8" id="KW-0221">Differentiation</keyword>
<dbReference type="CTD" id="449859"/>
<dbReference type="GeneID" id="115821672"/>
<organism evidence="20 21">
    <name type="scientific">Chanos chanos</name>
    <name type="common">Milkfish</name>
    <name type="synonym">Mugil chanos</name>
    <dbReference type="NCBI Taxonomy" id="29144"/>
    <lineage>
        <taxon>Eukaryota</taxon>
        <taxon>Metazoa</taxon>
        <taxon>Chordata</taxon>
        <taxon>Craniata</taxon>
        <taxon>Vertebrata</taxon>
        <taxon>Euteleostomi</taxon>
        <taxon>Actinopterygii</taxon>
        <taxon>Neopterygii</taxon>
        <taxon>Teleostei</taxon>
        <taxon>Ostariophysi</taxon>
        <taxon>Gonorynchiformes</taxon>
        <taxon>Chanidae</taxon>
        <taxon>Chanos</taxon>
    </lineage>
</organism>
<comment type="similarity">
    <text evidence="4">Belongs to the ODF2 family.</text>
</comment>
<dbReference type="PANTHER" id="PTHR23162:SF8">
    <property type="entry name" value="OUTER DENSE FIBER PROTEIN 2"/>
    <property type="match status" value="1"/>
</dbReference>
<proteinExistence type="inferred from homology"/>
<evidence type="ECO:0000256" key="2">
    <source>
        <dbReference type="ARBA" id="ARBA00004230"/>
    </source>
</evidence>
<evidence type="ECO:0000256" key="11">
    <source>
        <dbReference type="ARBA" id="ARBA00023054"/>
    </source>
</evidence>
<evidence type="ECO:0000256" key="13">
    <source>
        <dbReference type="ARBA" id="ARBA00023212"/>
    </source>
</evidence>
<feature type="coiled-coil region" evidence="18">
    <location>
        <begin position="526"/>
        <end position="779"/>
    </location>
</feature>
<dbReference type="InParanoid" id="A0A6J2WD87"/>
<evidence type="ECO:0000256" key="16">
    <source>
        <dbReference type="ARBA" id="ARBA00041830"/>
    </source>
</evidence>
<feature type="compositionally biased region" description="Polar residues" evidence="19">
    <location>
        <begin position="410"/>
        <end position="419"/>
    </location>
</feature>
<evidence type="ECO:0000256" key="10">
    <source>
        <dbReference type="ARBA" id="ARBA00022871"/>
    </source>
</evidence>
<evidence type="ECO:0000313" key="21">
    <source>
        <dbReference type="RefSeq" id="XP_030641341.1"/>
    </source>
</evidence>
<dbReference type="RefSeq" id="XP_030641341.1">
    <property type="nucleotide sequence ID" value="XM_030785481.1"/>
</dbReference>
<evidence type="ECO:0000256" key="6">
    <source>
        <dbReference type="ARBA" id="ARBA00022490"/>
    </source>
</evidence>
<dbReference type="AlphaFoldDB" id="A0A6J2WD87"/>
<sequence>MKNPSSSPPVHVHVPDTTPVHVHLRRSEKCHSKRDVGKPSATSTAKTRAPWRPPGKAPARRDTYKWEGSTHCLEITPVAEGGTTTSRLQLSDLSNEEDERGGIHGHISKYEKQIESLMSEVDSMKNEVKLRKKQDQLTRQSQHLSACQLLIDEQEEELMGASKGLEVSRRMNSDLKHTMDRIQEETEPHRPGAGPLEPEIETLLRKLVEAEIDGQAVAKQVSTLRETMEKVRKDKKTSKADSSTLGRHHEVLVQKLEAFDNTNRTLRQLLREQHGRETDALRRSDEREVLLRKLADSEAEKRRLEAKLSNKAKEASELAVNLESEKDQAQTVGELSKALESTHVHLQRQLQNKEAENNRLGTQIERMEGTLQRQQQEIQSLLEQMRELKGRCEMDRETQKQATHTHKQRAQQSQETATQLSAQLLEKETQLSEALLTAENLRQRHAKQVKEKNQLELEITTLNNRLTEMSDELRGAEEKARAEREGLLDRVHRLTSETTSTRLENQRLQTTLSATEERLALSHSEIQQLKKSVKDFENLVEGYKSQLHKTRLESEEYCLRLEMSEKETRSLQTELEREAEQVRKQLLGRVKELENLPETLKRAEEQLAKAREQNHLLERRNAEQSRILSELRLQVEEQGSKVETLQEKNLLVLEENKQLKCSMESTERKLEDTNAQNRDLLQVIAKREEMIHNTQLRLEEKSRECDRLTRQVDKAREEAQRQVEESLDRAFSKERSTQSKALDLETQLNLAKMELNQLKRNKEDMERRFQTKLQDMKNKLEQSDSSNRSLQNYVHYLKASYANVFGDSALTSSLHTHI</sequence>
<dbReference type="Proteomes" id="UP000504632">
    <property type="component" value="Chromosome 1"/>
</dbReference>
<keyword evidence="11 18" id="KW-0175">Coiled coil</keyword>
<evidence type="ECO:0000256" key="19">
    <source>
        <dbReference type="SAM" id="MobiDB-lite"/>
    </source>
</evidence>
<keyword evidence="13" id="KW-0206">Cytoskeleton</keyword>
<feature type="coiled-coil region" evidence="18">
    <location>
        <begin position="107"/>
        <end position="134"/>
    </location>
</feature>
<dbReference type="GO" id="GO:0000922">
    <property type="term" value="C:spindle pole"/>
    <property type="evidence" value="ECO:0007669"/>
    <property type="project" value="UniProtKB-SubCell"/>
</dbReference>
<evidence type="ECO:0000256" key="12">
    <source>
        <dbReference type="ARBA" id="ARBA00023069"/>
    </source>
</evidence>
<evidence type="ECO:0000256" key="8">
    <source>
        <dbReference type="ARBA" id="ARBA00022782"/>
    </source>
</evidence>
<evidence type="ECO:0000256" key="3">
    <source>
        <dbReference type="ARBA" id="ARBA00004647"/>
    </source>
</evidence>
<evidence type="ECO:0000256" key="15">
    <source>
        <dbReference type="ARBA" id="ARBA00040458"/>
    </source>
</evidence>
<feature type="compositionally biased region" description="Low complexity" evidence="19">
    <location>
        <begin position="1"/>
        <end position="21"/>
    </location>
</feature>
<evidence type="ECO:0000313" key="20">
    <source>
        <dbReference type="Proteomes" id="UP000504632"/>
    </source>
</evidence>
<dbReference type="OrthoDB" id="413404at2759"/>
<keyword evidence="20" id="KW-1185">Reference proteome</keyword>
<evidence type="ECO:0000256" key="4">
    <source>
        <dbReference type="ARBA" id="ARBA00009316"/>
    </source>
</evidence>
<keyword evidence="10" id="KW-0744">Spermatogenesis</keyword>
<accession>A0A6J2WD87</accession>
<name>A0A6J2WD87_CHACN</name>
<feature type="region of interest" description="Disordered" evidence="19">
    <location>
        <begin position="393"/>
        <end position="419"/>
    </location>
</feature>
<dbReference type="GO" id="GO:0005813">
    <property type="term" value="C:centrosome"/>
    <property type="evidence" value="ECO:0007669"/>
    <property type="project" value="TreeGrafter"/>
</dbReference>